<keyword evidence="3" id="KW-0032">Aminotransferase</keyword>
<organism evidence="10">
    <name type="scientific">Soboliphyme baturini</name>
    <dbReference type="NCBI Taxonomy" id="241478"/>
    <lineage>
        <taxon>Eukaryota</taxon>
        <taxon>Metazoa</taxon>
        <taxon>Ecdysozoa</taxon>
        <taxon>Nematoda</taxon>
        <taxon>Enoplea</taxon>
        <taxon>Dorylaimia</taxon>
        <taxon>Dioctophymatida</taxon>
        <taxon>Dioctophymatoidea</taxon>
        <taxon>Soboliphymatidae</taxon>
        <taxon>Soboliphyme</taxon>
    </lineage>
</organism>
<dbReference type="AlphaFoldDB" id="A0A183I9G6"/>
<evidence type="ECO:0000256" key="6">
    <source>
        <dbReference type="SAM" id="Phobius"/>
    </source>
</evidence>
<evidence type="ECO:0000259" key="7">
    <source>
        <dbReference type="PROSITE" id="PS51278"/>
    </source>
</evidence>
<dbReference type="EMBL" id="UZAM01000518">
    <property type="protein sequence ID" value="VDO81544.1"/>
    <property type="molecule type" value="Genomic_DNA"/>
</dbReference>
<keyword evidence="4" id="KW-0808">Transferase</keyword>
<name>A0A183I9G6_9BILA</name>
<dbReference type="PANTHER" id="PTHR10937">
    <property type="entry name" value="GLUCOSAMINE--FRUCTOSE-6-PHOSPHATE AMINOTRANSFERASE, ISOMERIZING"/>
    <property type="match status" value="1"/>
</dbReference>
<dbReference type="PANTHER" id="PTHR10937:SF0">
    <property type="entry name" value="GLUTAMINE--FRUCTOSE-6-PHOSPHATE TRANSAMINASE (ISOMERIZING)"/>
    <property type="match status" value="1"/>
</dbReference>
<evidence type="ECO:0000256" key="5">
    <source>
        <dbReference type="ARBA" id="ARBA00022962"/>
    </source>
</evidence>
<reference evidence="10" key="1">
    <citation type="submission" date="2016-06" db="UniProtKB">
        <authorList>
            <consortium name="WormBaseParasite"/>
        </authorList>
    </citation>
    <scope>IDENTIFICATION</scope>
</reference>
<dbReference type="GO" id="GO:0004360">
    <property type="term" value="F:glutamine-fructose-6-phosphate transaminase (isomerizing) activity"/>
    <property type="evidence" value="ECO:0007669"/>
    <property type="project" value="UniProtKB-EC"/>
</dbReference>
<dbReference type="PROSITE" id="PS51278">
    <property type="entry name" value="GATASE_TYPE_2"/>
    <property type="match status" value="1"/>
</dbReference>
<reference evidence="8 9" key="2">
    <citation type="submission" date="2018-11" db="EMBL/GenBank/DDBJ databases">
        <authorList>
            <consortium name="Pathogen Informatics"/>
        </authorList>
    </citation>
    <scope>NUCLEOTIDE SEQUENCE [LARGE SCALE GENOMIC DNA]</scope>
</reference>
<feature type="transmembrane region" description="Helical" evidence="6">
    <location>
        <begin position="23"/>
        <end position="41"/>
    </location>
</feature>
<comment type="catalytic activity">
    <reaction evidence="1">
        <text>D-fructose 6-phosphate + L-glutamine = D-glucosamine 6-phosphate + L-glutamate</text>
        <dbReference type="Rhea" id="RHEA:13237"/>
        <dbReference type="ChEBI" id="CHEBI:29985"/>
        <dbReference type="ChEBI" id="CHEBI:58359"/>
        <dbReference type="ChEBI" id="CHEBI:58725"/>
        <dbReference type="ChEBI" id="CHEBI:61527"/>
        <dbReference type="EC" id="2.6.1.16"/>
    </reaction>
</comment>
<dbReference type="SUPFAM" id="SSF56235">
    <property type="entry name" value="N-terminal nucleophile aminohydrolases (Ntn hydrolases)"/>
    <property type="match status" value="1"/>
</dbReference>
<feature type="domain" description="Glutamine amidotransferase type-2" evidence="7">
    <location>
        <begin position="31"/>
        <end position="210"/>
    </location>
</feature>
<evidence type="ECO:0000313" key="10">
    <source>
        <dbReference type="WBParaSite" id="SBAD_0000027701-mRNA-1"/>
    </source>
</evidence>
<evidence type="ECO:0000256" key="2">
    <source>
        <dbReference type="ARBA" id="ARBA00012916"/>
    </source>
</evidence>
<evidence type="ECO:0000313" key="9">
    <source>
        <dbReference type="Proteomes" id="UP000270296"/>
    </source>
</evidence>
<protein>
    <recommendedName>
        <fullName evidence="2">glutamine--fructose-6-phosphate transaminase (isomerizing)</fullName>
        <ecNumber evidence="2">2.6.1.16</ecNumber>
    </recommendedName>
</protein>
<evidence type="ECO:0000256" key="4">
    <source>
        <dbReference type="ARBA" id="ARBA00022679"/>
    </source>
</evidence>
<gene>
    <name evidence="8" type="ORF">SBAD_LOCUS260</name>
</gene>
<keyword evidence="9" id="KW-1185">Reference proteome</keyword>
<evidence type="ECO:0000313" key="8">
    <source>
        <dbReference type="EMBL" id="VDO81544.1"/>
    </source>
</evidence>
<keyword evidence="6" id="KW-1133">Transmembrane helix</keyword>
<dbReference type="GO" id="GO:0006487">
    <property type="term" value="P:protein N-linked glycosylation"/>
    <property type="evidence" value="ECO:0007669"/>
    <property type="project" value="TreeGrafter"/>
</dbReference>
<dbReference type="OrthoDB" id="15235at2759"/>
<evidence type="ECO:0000256" key="1">
    <source>
        <dbReference type="ARBA" id="ARBA00001031"/>
    </source>
</evidence>
<dbReference type="InterPro" id="IPR017932">
    <property type="entry name" value="GATase_2_dom"/>
</dbReference>
<dbReference type="GO" id="GO:0006002">
    <property type="term" value="P:fructose 6-phosphate metabolic process"/>
    <property type="evidence" value="ECO:0007669"/>
    <property type="project" value="TreeGrafter"/>
</dbReference>
<dbReference type="Proteomes" id="UP000270296">
    <property type="component" value="Unassembled WGS sequence"/>
</dbReference>
<keyword evidence="6" id="KW-0472">Membrane</keyword>
<sequence>MITAFKYFMTVIDVVIPDQCCGGYFFVTIMCGIFAYLNYLCSRTRQEIIDILIKGLQRLEYRGYDSAGLAIDGDVGSQGDQYVEILLLKKSGKVKALEDEIYGNDSLRMDQVFETHAGIAHTRWATHGSPNWVNAHPQTSDPENCMKSLINGKAMEQLDKFKYLGIAFTSDAKLEEEIDRRIGVASKVLRELARTVVTKAELSLKTMLSI</sequence>
<dbReference type="InterPro" id="IPR029055">
    <property type="entry name" value="Ntn_hydrolases_N"/>
</dbReference>
<dbReference type="GO" id="GO:0006047">
    <property type="term" value="P:UDP-N-acetylglucosamine metabolic process"/>
    <property type="evidence" value="ECO:0007669"/>
    <property type="project" value="TreeGrafter"/>
</dbReference>
<proteinExistence type="predicted"/>
<dbReference type="Gene3D" id="3.60.20.10">
    <property type="entry name" value="Glutamine Phosphoribosylpyrophosphate, subunit 1, domain 1"/>
    <property type="match status" value="1"/>
</dbReference>
<accession>A0A183I9G6</accession>
<dbReference type="EC" id="2.6.1.16" evidence="2"/>
<dbReference type="WBParaSite" id="SBAD_0000027701-mRNA-1">
    <property type="protein sequence ID" value="SBAD_0000027701-mRNA-1"/>
    <property type="gene ID" value="SBAD_0000027701"/>
</dbReference>
<keyword evidence="5" id="KW-0315">Glutamine amidotransferase</keyword>
<keyword evidence="6" id="KW-0812">Transmembrane</keyword>
<evidence type="ECO:0000256" key="3">
    <source>
        <dbReference type="ARBA" id="ARBA00022576"/>
    </source>
</evidence>